<evidence type="ECO:0000313" key="3">
    <source>
        <dbReference type="Proteomes" id="UP001284901"/>
    </source>
</evidence>
<evidence type="ECO:0000313" key="2">
    <source>
        <dbReference type="EMBL" id="MDY5145558.1"/>
    </source>
</evidence>
<dbReference type="Proteomes" id="UP001288320">
    <property type="component" value="Unassembled WGS sequence"/>
</dbReference>
<reference evidence="1 3" key="1">
    <citation type="submission" date="2023-10" db="EMBL/GenBank/DDBJ databases">
        <title>Whole Genome based description of the genera Actinobaculum and Actinotignum reveals a complex phylogenetic relationship within the species included in the genus Actinotignum.</title>
        <authorList>
            <person name="Jensen C.S."/>
            <person name="Dargis R."/>
            <person name="Kemp M."/>
            <person name="Christensen J.J."/>
        </authorList>
    </citation>
    <scope>NUCLEOTIDE SEQUENCE</scope>
    <source>
        <strain evidence="2 3">SLA_B089</strain>
        <strain evidence="1">SLA_B245</strain>
    </source>
</reference>
<protein>
    <submittedName>
        <fullName evidence="1">Type I-E CRISPR-associated protein Cas6/Cse3/CasE</fullName>
    </submittedName>
</protein>
<dbReference type="InterPro" id="IPR010179">
    <property type="entry name" value="CRISPR-assoc_prot_Cse3"/>
</dbReference>
<dbReference type="NCBIfam" id="TIGR01907">
    <property type="entry name" value="casE_Cse3"/>
    <property type="match status" value="1"/>
</dbReference>
<keyword evidence="3" id="KW-1185">Reference proteome</keyword>
<dbReference type="Pfam" id="PF08798">
    <property type="entry name" value="CRISPR_assoc"/>
    <property type="match status" value="1"/>
</dbReference>
<organism evidence="1 4">
    <name type="scientific">Actinotignum timonense</name>
    <dbReference type="NCBI Taxonomy" id="1870995"/>
    <lineage>
        <taxon>Bacteria</taxon>
        <taxon>Bacillati</taxon>
        <taxon>Actinomycetota</taxon>
        <taxon>Actinomycetes</taxon>
        <taxon>Actinomycetales</taxon>
        <taxon>Actinomycetaceae</taxon>
        <taxon>Actinotignum</taxon>
    </lineage>
</organism>
<name>A0AAW9HJX8_9ACTO</name>
<comment type="caution">
    <text evidence="1">The sequence shown here is derived from an EMBL/GenBank/DDBJ whole genome shotgun (WGS) entry which is preliminary data.</text>
</comment>
<dbReference type="Gene3D" id="3.30.70.1200">
    <property type="entry name" value="Crispr-associated protein, domain 1"/>
    <property type="match status" value="1"/>
</dbReference>
<dbReference type="SMART" id="SM01101">
    <property type="entry name" value="CRISPR_assoc"/>
    <property type="match status" value="1"/>
</dbReference>
<dbReference type="EMBL" id="JAWNFV010000001">
    <property type="protein sequence ID" value="MDY5139726.1"/>
    <property type="molecule type" value="Genomic_DNA"/>
</dbReference>
<accession>A0AAW9HJX8</accession>
<gene>
    <name evidence="1" type="primary">cas6e</name>
    <name evidence="1" type="ORF">R6G74_00135</name>
    <name evidence="2" type="ORF">R6P33_00795</name>
</gene>
<dbReference type="Proteomes" id="UP001284901">
    <property type="component" value="Unassembled WGS sequence"/>
</dbReference>
<dbReference type="GeneID" id="92814000"/>
<dbReference type="RefSeq" id="WP_159455021.1">
    <property type="nucleotide sequence ID" value="NZ_CAUPFC010000001.1"/>
</dbReference>
<proteinExistence type="predicted"/>
<dbReference type="Gene3D" id="3.30.70.1210">
    <property type="entry name" value="Crispr-associated protein, domain 2"/>
    <property type="match status" value="1"/>
</dbReference>
<evidence type="ECO:0000313" key="1">
    <source>
        <dbReference type="EMBL" id="MDY5139726.1"/>
    </source>
</evidence>
<dbReference type="SUPFAM" id="SSF117987">
    <property type="entry name" value="CRISPR-associated protein"/>
    <property type="match status" value="2"/>
</dbReference>
<dbReference type="EMBL" id="JAWNFY010000002">
    <property type="protein sequence ID" value="MDY5145558.1"/>
    <property type="molecule type" value="Genomic_DNA"/>
</dbReference>
<dbReference type="AlphaFoldDB" id="A0AAW9HJX8"/>
<sequence>MADQHTSEPQPIFLTKVPVHSLLSRVALHKPQNGWSIKDPQVRHRAIMALFPQINAERPRAEMGILFRLDHVPGDAPFFLIQSREPVPQLNLPHEATMKKVALQELPSGISVTFRIAVNAIQRIGSGGTRSIPLEGEEPIPGVPSLSEWLSAKLSPALTNIEIIDSRREVLTTGSGKNKRAVQVDTIDGAATVGDGAALLTAQTNGVGRAKSYGCGLLSVQVLS</sequence>
<evidence type="ECO:0000313" key="4">
    <source>
        <dbReference type="Proteomes" id="UP001288320"/>
    </source>
</evidence>